<reference evidence="3" key="1">
    <citation type="submission" date="2022-07" db="EMBL/GenBank/DDBJ databases">
        <title>Fungi with potential for degradation of polypropylene.</title>
        <authorList>
            <person name="Gostincar C."/>
        </authorList>
    </citation>
    <scope>NUCLEOTIDE SEQUENCE</scope>
    <source>
        <strain evidence="3">EXF-13308</strain>
    </source>
</reference>
<dbReference type="Pfam" id="PF06687">
    <property type="entry name" value="SUR7"/>
    <property type="match status" value="1"/>
</dbReference>
<feature type="signal peptide" evidence="2">
    <location>
        <begin position="1"/>
        <end position="29"/>
    </location>
</feature>
<sequence length="231" mass="25050">MAVTGFFHHMGTFLLLVATALLIVTDISAPVVNDLGILKVDLANATSSHHSKVSFGTFGYCYLDTLAGPDFCSHSHVGYRPARIMTTVEGTDFSHYSDTTTHTLTKVMILHPIATGIVFLAFVLAVGAGFFGSLLAAFTALLAFVVTVVVLVCDFVLFSIIRSNVNDDGTGSHAYYAAGIWTLLVSAVCSLLGTVVIFFTCCSARMHRQRRVRTTKEVDGYAPPATRRRWF</sequence>
<proteinExistence type="predicted"/>
<evidence type="ECO:0000313" key="4">
    <source>
        <dbReference type="Proteomes" id="UP001174694"/>
    </source>
</evidence>
<dbReference type="InterPro" id="IPR009571">
    <property type="entry name" value="SUR7/Rim9-like_fungi"/>
</dbReference>
<evidence type="ECO:0000256" key="2">
    <source>
        <dbReference type="SAM" id="SignalP"/>
    </source>
</evidence>
<accession>A0AA38SDL4</accession>
<evidence type="ECO:0000256" key="1">
    <source>
        <dbReference type="SAM" id="Phobius"/>
    </source>
</evidence>
<keyword evidence="4" id="KW-1185">Reference proteome</keyword>
<dbReference type="GO" id="GO:0032153">
    <property type="term" value="C:cell division site"/>
    <property type="evidence" value="ECO:0007669"/>
    <property type="project" value="TreeGrafter"/>
</dbReference>
<dbReference type="InterPro" id="IPR051380">
    <property type="entry name" value="pH-response_reg_palI/RIM9"/>
</dbReference>
<keyword evidence="1" id="KW-1133">Transmembrane helix</keyword>
<protein>
    <submittedName>
        <fullName evidence="3">PH-response regulator protein palI/prr-5</fullName>
    </submittedName>
</protein>
<feature type="chain" id="PRO_5041328858" evidence="2">
    <location>
        <begin position="30"/>
        <end position="231"/>
    </location>
</feature>
<evidence type="ECO:0000313" key="3">
    <source>
        <dbReference type="EMBL" id="KAJ9156522.1"/>
    </source>
</evidence>
<feature type="transmembrane region" description="Helical" evidence="1">
    <location>
        <begin position="173"/>
        <end position="201"/>
    </location>
</feature>
<dbReference type="GO" id="GO:0005886">
    <property type="term" value="C:plasma membrane"/>
    <property type="evidence" value="ECO:0007669"/>
    <property type="project" value="InterPro"/>
</dbReference>
<comment type="caution">
    <text evidence="3">The sequence shown here is derived from an EMBL/GenBank/DDBJ whole genome shotgun (WGS) entry which is preliminary data.</text>
</comment>
<dbReference type="PANTHER" id="PTHR28013:SF7">
    <property type="entry name" value="PALI-DOMAIN-CONTAINING PROTEIN"/>
    <property type="match status" value="1"/>
</dbReference>
<feature type="transmembrane region" description="Helical" evidence="1">
    <location>
        <begin position="138"/>
        <end position="161"/>
    </location>
</feature>
<gene>
    <name evidence="3" type="ORF">NKR23_g1282</name>
</gene>
<dbReference type="GO" id="GO:0035838">
    <property type="term" value="C:growing cell tip"/>
    <property type="evidence" value="ECO:0007669"/>
    <property type="project" value="TreeGrafter"/>
</dbReference>
<organism evidence="3 4">
    <name type="scientific">Pleurostoma richardsiae</name>
    <dbReference type="NCBI Taxonomy" id="41990"/>
    <lineage>
        <taxon>Eukaryota</taxon>
        <taxon>Fungi</taxon>
        <taxon>Dikarya</taxon>
        <taxon>Ascomycota</taxon>
        <taxon>Pezizomycotina</taxon>
        <taxon>Sordariomycetes</taxon>
        <taxon>Sordariomycetidae</taxon>
        <taxon>Calosphaeriales</taxon>
        <taxon>Pleurostomataceae</taxon>
        <taxon>Pleurostoma</taxon>
    </lineage>
</organism>
<keyword evidence="1" id="KW-0472">Membrane</keyword>
<feature type="transmembrane region" description="Helical" evidence="1">
    <location>
        <begin position="109"/>
        <end position="131"/>
    </location>
</feature>
<dbReference type="AlphaFoldDB" id="A0AA38SDL4"/>
<keyword evidence="1" id="KW-0812">Transmembrane</keyword>
<dbReference type="EMBL" id="JANBVO010000002">
    <property type="protein sequence ID" value="KAJ9156522.1"/>
    <property type="molecule type" value="Genomic_DNA"/>
</dbReference>
<dbReference type="Proteomes" id="UP001174694">
    <property type="component" value="Unassembled WGS sequence"/>
</dbReference>
<name>A0AA38SDL4_9PEZI</name>
<keyword evidence="2" id="KW-0732">Signal</keyword>
<dbReference type="PANTHER" id="PTHR28013">
    <property type="entry name" value="PROTEIN DCV1-RELATED"/>
    <property type="match status" value="1"/>
</dbReference>